<keyword evidence="1" id="KW-1133">Transmembrane helix</keyword>
<proteinExistence type="predicted"/>
<name>A0A382NE26_9ZZZZ</name>
<evidence type="ECO:0000256" key="1">
    <source>
        <dbReference type="SAM" id="Phobius"/>
    </source>
</evidence>
<keyword evidence="1" id="KW-0812">Transmembrane</keyword>
<organism evidence="2">
    <name type="scientific">marine metagenome</name>
    <dbReference type="NCBI Taxonomy" id="408172"/>
    <lineage>
        <taxon>unclassified sequences</taxon>
        <taxon>metagenomes</taxon>
        <taxon>ecological metagenomes</taxon>
    </lineage>
</organism>
<feature type="transmembrane region" description="Helical" evidence="1">
    <location>
        <begin position="12"/>
        <end position="28"/>
    </location>
</feature>
<evidence type="ECO:0000313" key="2">
    <source>
        <dbReference type="EMBL" id="SVC59429.1"/>
    </source>
</evidence>
<reference evidence="2" key="1">
    <citation type="submission" date="2018-05" db="EMBL/GenBank/DDBJ databases">
        <authorList>
            <person name="Lanie J.A."/>
            <person name="Ng W.-L."/>
            <person name="Kazmierczak K.M."/>
            <person name="Andrzejewski T.M."/>
            <person name="Davidsen T.M."/>
            <person name="Wayne K.J."/>
            <person name="Tettelin H."/>
            <person name="Glass J.I."/>
            <person name="Rusch D."/>
            <person name="Podicherti R."/>
            <person name="Tsui H.-C.T."/>
            <person name="Winkler M.E."/>
        </authorList>
    </citation>
    <scope>NUCLEOTIDE SEQUENCE</scope>
</reference>
<accession>A0A382NE26</accession>
<protein>
    <submittedName>
        <fullName evidence="2">Uncharacterized protein</fullName>
    </submittedName>
</protein>
<sequence>STKMDEGNRKFKCLYIYFVICNIPALIMK</sequence>
<gene>
    <name evidence="2" type="ORF">METZ01_LOCUS312283</name>
</gene>
<keyword evidence="1" id="KW-0472">Membrane</keyword>
<dbReference type="AlphaFoldDB" id="A0A382NE26"/>
<dbReference type="EMBL" id="UINC01099847">
    <property type="protein sequence ID" value="SVC59429.1"/>
    <property type="molecule type" value="Genomic_DNA"/>
</dbReference>
<feature type="non-terminal residue" evidence="2">
    <location>
        <position position="1"/>
    </location>
</feature>